<gene>
    <name evidence="2" type="ORF">X801_10462</name>
</gene>
<feature type="coiled-coil region" evidence="1">
    <location>
        <begin position="38"/>
        <end position="93"/>
    </location>
</feature>
<evidence type="ECO:0000256" key="1">
    <source>
        <dbReference type="SAM" id="Coils"/>
    </source>
</evidence>
<protein>
    <submittedName>
        <fullName evidence="2">Uncharacterized protein</fullName>
    </submittedName>
</protein>
<sequence>MLGIVHITHPLPCPPKKRLSIYPNVSLWEEYCTRLLLVNELAVQRELADRRADRLDQRITELLEARSAAGAREHELRSELKEAVRMCAEIEAKVS</sequence>
<dbReference type="AlphaFoldDB" id="A0A1S8WH33"/>
<name>A0A1S8WH33_OPIVI</name>
<organism evidence="2 3">
    <name type="scientific">Opisthorchis viverrini</name>
    <name type="common">Southeast Asian liver fluke</name>
    <dbReference type="NCBI Taxonomy" id="6198"/>
    <lineage>
        <taxon>Eukaryota</taxon>
        <taxon>Metazoa</taxon>
        <taxon>Spiralia</taxon>
        <taxon>Lophotrochozoa</taxon>
        <taxon>Platyhelminthes</taxon>
        <taxon>Trematoda</taxon>
        <taxon>Digenea</taxon>
        <taxon>Opisthorchiida</taxon>
        <taxon>Opisthorchiata</taxon>
        <taxon>Opisthorchiidae</taxon>
        <taxon>Opisthorchis</taxon>
    </lineage>
</organism>
<dbReference type="Proteomes" id="UP000243686">
    <property type="component" value="Unassembled WGS sequence"/>
</dbReference>
<dbReference type="EMBL" id="KV907139">
    <property type="protein sequence ID" value="OON13756.1"/>
    <property type="molecule type" value="Genomic_DNA"/>
</dbReference>
<evidence type="ECO:0000313" key="2">
    <source>
        <dbReference type="EMBL" id="OON13756.1"/>
    </source>
</evidence>
<evidence type="ECO:0000313" key="3">
    <source>
        <dbReference type="Proteomes" id="UP000243686"/>
    </source>
</evidence>
<proteinExistence type="predicted"/>
<keyword evidence="1" id="KW-0175">Coiled coil</keyword>
<accession>A0A1S8WH33</accession>
<reference evidence="2 3" key="1">
    <citation type="submission" date="2015-03" db="EMBL/GenBank/DDBJ databases">
        <title>Draft genome of the nematode, Opisthorchis viverrini.</title>
        <authorList>
            <person name="Mitreva M."/>
        </authorList>
    </citation>
    <scope>NUCLEOTIDE SEQUENCE [LARGE SCALE GENOMIC DNA]</scope>
    <source>
        <strain evidence="2">Khon Kaen</strain>
    </source>
</reference>
<keyword evidence="3" id="KW-1185">Reference proteome</keyword>